<dbReference type="PANTHER" id="PTHR31389:SF4">
    <property type="entry name" value="LD39211P"/>
    <property type="match status" value="1"/>
</dbReference>
<dbReference type="PANTHER" id="PTHR31389">
    <property type="entry name" value="LD39211P"/>
    <property type="match status" value="1"/>
</dbReference>
<dbReference type="Gramene" id="Pp3c12_19350V3.1">
    <property type="protein sequence ID" value="Pp3c12_19350V3.1"/>
    <property type="gene ID" value="Pp3c12_19350"/>
</dbReference>
<dbReference type="OMA" id="KWMRINQ"/>
<name>A0A2K1JRF6_PHYPA</name>
<evidence type="ECO:0000313" key="1">
    <source>
        <dbReference type="EMBL" id="PNR44113.1"/>
    </source>
</evidence>
<dbReference type="EnsemblPlants" id="Pp3c12_19350V3.1">
    <property type="protein sequence ID" value="Pp3c12_19350V3.1"/>
    <property type="gene ID" value="Pp3c12_19350"/>
</dbReference>
<keyword evidence="3" id="KW-1185">Reference proteome</keyword>
<protein>
    <submittedName>
        <fullName evidence="1 2">Uncharacterized protein</fullName>
    </submittedName>
</protein>
<organism evidence="1">
    <name type="scientific">Physcomitrium patens</name>
    <name type="common">Spreading-leaved earth moss</name>
    <name type="synonym">Physcomitrella patens</name>
    <dbReference type="NCBI Taxonomy" id="3218"/>
    <lineage>
        <taxon>Eukaryota</taxon>
        <taxon>Viridiplantae</taxon>
        <taxon>Streptophyta</taxon>
        <taxon>Embryophyta</taxon>
        <taxon>Bryophyta</taxon>
        <taxon>Bryophytina</taxon>
        <taxon>Bryopsida</taxon>
        <taxon>Funariidae</taxon>
        <taxon>Funariales</taxon>
        <taxon>Funariaceae</taxon>
        <taxon>Physcomitrium</taxon>
    </lineage>
</organism>
<sequence length="475" mass="53463">MVTVSKFHLDYMKRTVVCATIAILALVFGLVFCRSVIFPNEIFMGLSGQDVLDAGEQSDLVADCDVCVAIVMGDDGSNSPSEKNLPFPLLSRLFLTVKRITKQAEGDKVVCVGVDYSDIVCRIVRDELGEDANCWKFEEMLQRETPVICKDMVIGNTSQHHPQLTPSGNLHVGSFKWRKMHVVDFDAAALGSHAPAVASIRPTIVTAFSANHLSVGMLLLRSIGKAAFSAWKRNPSFNVSVVVWTMEEFKGKDRDDFRCVLSELENKWKLDVEVRRFKFWMYPKWMRINQAHDGMNQFGTGAGEYAWKVVMIHAVLSERRLVLWQDGGNRFRSAESLTETLDYITRNGFASRTSSGCISDWTRWEAILYLRATELNMSQRNCDASAVGFTLQKYEELARPWYECAITRQCIAPDGSSRLNHRQDQAALTILTYLSNNTCTGIHRDIGVHMDYNVSDTEGADPTSCYSDPRQSRSL</sequence>
<dbReference type="EMBL" id="ABEU02000012">
    <property type="protein sequence ID" value="PNR44113.1"/>
    <property type="molecule type" value="Genomic_DNA"/>
</dbReference>
<gene>
    <name evidence="1" type="ORF">PHYPA_016497</name>
</gene>
<proteinExistence type="predicted"/>
<reference evidence="2" key="3">
    <citation type="submission" date="2020-12" db="UniProtKB">
        <authorList>
            <consortium name="EnsemblPlants"/>
        </authorList>
    </citation>
    <scope>IDENTIFICATION</scope>
</reference>
<reference evidence="1 3" key="1">
    <citation type="journal article" date="2008" name="Science">
        <title>The Physcomitrella genome reveals evolutionary insights into the conquest of land by plants.</title>
        <authorList>
            <person name="Rensing S."/>
            <person name="Lang D."/>
            <person name="Zimmer A."/>
            <person name="Terry A."/>
            <person name="Salamov A."/>
            <person name="Shapiro H."/>
            <person name="Nishiyama T."/>
            <person name="Perroud P.-F."/>
            <person name="Lindquist E."/>
            <person name="Kamisugi Y."/>
            <person name="Tanahashi T."/>
            <person name="Sakakibara K."/>
            <person name="Fujita T."/>
            <person name="Oishi K."/>
            <person name="Shin-I T."/>
            <person name="Kuroki Y."/>
            <person name="Toyoda A."/>
            <person name="Suzuki Y."/>
            <person name="Hashimoto A."/>
            <person name="Yamaguchi K."/>
            <person name="Sugano A."/>
            <person name="Kohara Y."/>
            <person name="Fujiyama A."/>
            <person name="Anterola A."/>
            <person name="Aoki S."/>
            <person name="Ashton N."/>
            <person name="Barbazuk W.B."/>
            <person name="Barker E."/>
            <person name="Bennetzen J."/>
            <person name="Bezanilla M."/>
            <person name="Blankenship R."/>
            <person name="Cho S.H."/>
            <person name="Dutcher S."/>
            <person name="Estelle M."/>
            <person name="Fawcett J.A."/>
            <person name="Gundlach H."/>
            <person name="Hanada K."/>
            <person name="Heyl A."/>
            <person name="Hicks K.A."/>
            <person name="Hugh J."/>
            <person name="Lohr M."/>
            <person name="Mayer K."/>
            <person name="Melkozernov A."/>
            <person name="Murata T."/>
            <person name="Nelson D."/>
            <person name="Pils B."/>
            <person name="Prigge M."/>
            <person name="Reiss B."/>
            <person name="Renner T."/>
            <person name="Rombauts S."/>
            <person name="Rushton P."/>
            <person name="Sanderfoot A."/>
            <person name="Schween G."/>
            <person name="Shiu S.-H."/>
            <person name="Stueber K."/>
            <person name="Theodoulou F.L."/>
            <person name="Tu H."/>
            <person name="Van de Peer Y."/>
            <person name="Verrier P.J."/>
            <person name="Waters E."/>
            <person name="Wood A."/>
            <person name="Yang L."/>
            <person name="Cove D."/>
            <person name="Cuming A."/>
            <person name="Hasebe M."/>
            <person name="Lucas S."/>
            <person name="Mishler D.B."/>
            <person name="Reski R."/>
            <person name="Grigoriev I."/>
            <person name="Quatrano R.S."/>
            <person name="Boore J.L."/>
        </authorList>
    </citation>
    <scope>NUCLEOTIDE SEQUENCE [LARGE SCALE GENOMIC DNA]</scope>
    <source>
        <strain evidence="2 3">cv. Gransden 2004</strain>
    </source>
</reference>
<dbReference type="Proteomes" id="UP000006727">
    <property type="component" value="Chromosome 12"/>
</dbReference>
<reference evidence="1 3" key="2">
    <citation type="journal article" date="2018" name="Plant J.">
        <title>The Physcomitrella patens chromosome-scale assembly reveals moss genome structure and evolution.</title>
        <authorList>
            <person name="Lang D."/>
            <person name="Ullrich K.K."/>
            <person name="Murat F."/>
            <person name="Fuchs J."/>
            <person name="Jenkins J."/>
            <person name="Haas F.B."/>
            <person name="Piednoel M."/>
            <person name="Gundlach H."/>
            <person name="Van Bel M."/>
            <person name="Meyberg R."/>
            <person name="Vives C."/>
            <person name="Morata J."/>
            <person name="Symeonidi A."/>
            <person name="Hiss M."/>
            <person name="Muchero W."/>
            <person name="Kamisugi Y."/>
            <person name="Saleh O."/>
            <person name="Blanc G."/>
            <person name="Decker E.L."/>
            <person name="van Gessel N."/>
            <person name="Grimwood J."/>
            <person name="Hayes R.D."/>
            <person name="Graham S.W."/>
            <person name="Gunter L.E."/>
            <person name="McDaniel S.F."/>
            <person name="Hoernstein S.N.W."/>
            <person name="Larsson A."/>
            <person name="Li F.W."/>
            <person name="Perroud P.F."/>
            <person name="Phillips J."/>
            <person name="Ranjan P."/>
            <person name="Rokshar D.S."/>
            <person name="Rothfels C.J."/>
            <person name="Schneider L."/>
            <person name="Shu S."/>
            <person name="Stevenson D.W."/>
            <person name="Thummler F."/>
            <person name="Tillich M."/>
            <person name="Villarreal Aguilar J.C."/>
            <person name="Widiez T."/>
            <person name="Wong G.K."/>
            <person name="Wymore A."/>
            <person name="Zhang Y."/>
            <person name="Zimmer A.D."/>
            <person name="Quatrano R.S."/>
            <person name="Mayer K.F.X."/>
            <person name="Goodstein D."/>
            <person name="Casacuberta J.M."/>
            <person name="Vandepoele K."/>
            <person name="Reski R."/>
            <person name="Cuming A.C."/>
            <person name="Tuskan G.A."/>
            <person name="Maumus F."/>
            <person name="Salse J."/>
            <person name="Schmutz J."/>
            <person name="Rensing S.A."/>
        </authorList>
    </citation>
    <scope>NUCLEOTIDE SEQUENCE [LARGE SCALE GENOMIC DNA]</scope>
    <source>
        <strain evidence="2 3">cv. Gransden 2004</strain>
    </source>
</reference>
<dbReference type="AlphaFoldDB" id="A0A2K1JRF6"/>
<dbReference type="PaxDb" id="3218-PP1S46_73V6.1"/>
<dbReference type="InParanoid" id="A0A2K1JRF6"/>
<evidence type="ECO:0000313" key="3">
    <source>
        <dbReference type="Proteomes" id="UP000006727"/>
    </source>
</evidence>
<evidence type="ECO:0000313" key="2">
    <source>
        <dbReference type="EnsemblPlants" id="Pp3c12_19350V3.1"/>
    </source>
</evidence>
<accession>A0A2K1JRF6</accession>